<keyword evidence="1" id="KW-0812">Transmembrane</keyword>
<name>A0A6A5ZPA2_9PLEO</name>
<feature type="transmembrane region" description="Helical" evidence="1">
    <location>
        <begin position="167"/>
        <end position="192"/>
    </location>
</feature>
<keyword evidence="3" id="KW-1185">Reference proteome</keyword>
<evidence type="ECO:0000313" key="2">
    <source>
        <dbReference type="EMBL" id="KAF2120091.1"/>
    </source>
</evidence>
<sequence>MKINPAPLHLAQTIVIGLSFALAVATLGTAAHTLDVFNKQQSSNPWWLPLWPQHFDVRGTKAIIGSATTSLVLSLVFLVFALVPTFRLKEKHTLRALVALGTALPSSLVALVTVIYVHILNNDAPELDTIQTWTCKYKNSQPLQQDIVLPSNMGNGNFKSLCTQSQFALYGTLTVFLLLGVSMGLTIVTWLADKWAARQSRKEMEVASQQS</sequence>
<evidence type="ECO:0000313" key="3">
    <source>
        <dbReference type="Proteomes" id="UP000799770"/>
    </source>
</evidence>
<feature type="transmembrane region" description="Helical" evidence="1">
    <location>
        <begin position="62"/>
        <end position="84"/>
    </location>
</feature>
<reference evidence="2" key="1">
    <citation type="journal article" date="2020" name="Stud. Mycol.">
        <title>101 Dothideomycetes genomes: a test case for predicting lifestyles and emergence of pathogens.</title>
        <authorList>
            <person name="Haridas S."/>
            <person name="Albert R."/>
            <person name="Binder M."/>
            <person name="Bloem J."/>
            <person name="Labutti K."/>
            <person name="Salamov A."/>
            <person name="Andreopoulos B."/>
            <person name="Baker S."/>
            <person name="Barry K."/>
            <person name="Bills G."/>
            <person name="Bluhm B."/>
            <person name="Cannon C."/>
            <person name="Castanera R."/>
            <person name="Culley D."/>
            <person name="Daum C."/>
            <person name="Ezra D."/>
            <person name="Gonzalez J."/>
            <person name="Henrissat B."/>
            <person name="Kuo A."/>
            <person name="Liang C."/>
            <person name="Lipzen A."/>
            <person name="Lutzoni F."/>
            <person name="Magnuson J."/>
            <person name="Mondo S."/>
            <person name="Nolan M."/>
            <person name="Ohm R."/>
            <person name="Pangilinan J."/>
            <person name="Park H.-J."/>
            <person name="Ramirez L."/>
            <person name="Alfaro M."/>
            <person name="Sun H."/>
            <person name="Tritt A."/>
            <person name="Yoshinaga Y."/>
            <person name="Zwiers L.-H."/>
            <person name="Turgeon B."/>
            <person name="Goodwin S."/>
            <person name="Spatafora J."/>
            <person name="Crous P."/>
            <person name="Grigoriev I."/>
        </authorList>
    </citation>
    <scope>NUCLEOTIDE SEQUENCE</scope>
    <source>
        <strain evidence="2">CBS 627.86</strain>
    </source>
</reference>
<protein>
    <submittedName>
        <fullName evidence="2">Uncharacterized protein</fullName>
    </submittedName>
</protein>
<evidence type="ECO:0000256" key="1">
    <source>
        <dbReference type="SAM" id="Phobius"/>
    </source>
</evidence>
<accession>A0A6A5ZPA2</accession>
<proteinExistence type="predicted"/>
<feature type="transmembrane region" description="Helical" evidence="1">
    <location>
        <begin position="96"/>
        <end position="119"/>
    </location>
</feature>
<organism evidence="2 3">
    <name type="scientific">Lophiotrema nucula</name>
    <dbReference type="NCBI Taxonomy" id="690887"/>
    <lineage>
        <taxon>Eukaryota</taxon>
        <taxon>Fungi</taxon>
        <taxon>Dikarya</taxon>
        <taxon>Ascomycota</taxon>
        <taxon>Pezizomycotina</taxon>
        <taxon>Dothideomycetes</taxon>
        <taxon>Pleosporomycetidae</taxon>
        <taxon>Pleosporales</taxon>
        <taxon>Lophiotremataceae</taxon>
        <taxon>Lophiotrema</taxon>
    </lineage>
</organism>
<gene>
    <name evidence="2" type="ORF">BDV96DRAFT_486061</name>
</gene>
<keyword evidence="1" id="KW-1133">Transmembrane helix</keyword>
<keyword evidence="1" id="KW-0472">Membrane</keyword>
<dbReference type="AlphaFoldDB" id="A0A6A5ZPA2"/>
<dbReference type="OrthoDB" id="3890746at2759"/>
<dbReference type="Proteomes" id="UP000799770">
    <property type="component" value="Unassembled WGS sequence"/>
</dbReference>
<dbReference type="EMBL" id="ML977314">
    <property type="protein sequence ID" value="KAF2120091.1"/>
    <property type="molecule type" value="Genomic_DNA"/>
</dbReference>